<dbReference type="Proteomes" id="UP000190092">
    <property type="component" value="Unassembled WGS sequence"/>
</dbReference>
<evidence type="ECO:0000259" key="1">
    <source>
        <dbReference type="Pfam" id="PF07969"/>
    </source>
</evidence>
<dbReference type="PANTHER" id="PTHR32027">
    <property type="entry name" value="CYTOSINE DEAMINASE"/>
    <property type="match status" value="1"/>
</dbReference>
<dbReference type="GO" id="GO:0006209">
    <property type="term" value="P:cytosine catabolic process"/>
    <property type="evidence" value="ECO:0007669"/>
    <property type="project" value="TreeGrafter"/>
</dbReference>
<evidence type="ECO:0000313" key="2">
    <source>
        <dbReference type="EMBL" id="SKA36664.1"/>
    </source>
</evidence>
<dbReference type="SUPFAM" id="SSF51338">
    <property type="entry name" value="Composite domain of metallo-dependent hydrolases"/>
    <property type="match status" value="1"/>
</dbReference>
<dbReference type="GO" id="GO:0004131">
    <property type="term" value="F:cytosine deaminase activity"/>
    <property type="evidence" value="ECO:0007669"/>
    <property type="project" value="TreeGrafter"/>
</dbReference>
<dbReference type="GO" id="GO:0035888">
    <property type="term" value="F:isoguanine deaminase activity"/>
    <property type="evidence" value="ECO:0007669"/>
    <property type="project" value="TreeGrafter"/>
</dbReference>
<sequence>MPVTGFFEPPISSRYALRRIHVPASLLPDAKLPGQGLDDIVSCDLVIEDGRIADVTPAGTVAEELGPDLDGSMVLPGLLDAHAHLDKGHIAPRASNRTGDLLGAAAVTGPDRAARWHAEDVYRRMSFGLRCAYAKGVVAIRTHLDSLAPQPSITFPVFRRLREEWAGRIELQPSTIQPLDVFLGEEGTQLADRVAELGGNLGSSTKFVTPMSSLVPPEFDQAMERIFTLAEERGLDLDLHVDEASDPEARTLIRIARLAEKRGFKGRILAGHCCALALQTDEFIEETMRACKEAGIDIVSLPAVNLYLQSRGPFGSNAPRRTPRWRGVTVLHELKACGLRVAIGGDNVRDPFYAYGDHDMLETFAQAVKIAHLDHPYDDWIRAVTAVPAAIMQLPQFGHVERGRPAHLVVLRARDFGEMLARFQADRVVIRHGKAIDTTLPDYRELDDLVRIEAATS</sequence>
<dbReference type="OrthoDB" id="9815027at2"/>
<proteinExistence type="predicted"/>
<gene>
    <name evidence="2" type="ORF">SAMN02745126_05819</name>
</gene>
<accession>A0A1T4T866</accession>
<evidence type="ECO:0000313" key="3">
    <source>
        <dbReference type="Proteomes" id="UP000190092"/>
    </source>
</evidence>
<dbReference type="PANTHER" id="PTHR32027:SF0">
    <property type="entry name" value="CYTOSINE DEAMINASE"/>
    <property type="match status" value="1"/>
</dbReference>
<dbReference type="SUPFAM" id="SSF51556">
    <property type="entry name" value="Metallo-dependent hydrolases"/>
    <property type="match status" value="1"/>
</dbReference>
<dbReference type="RefSeq" id="WP_085937565.1">
    <property type="nucleotide sequence ID" value="NZ_FUWJ01000014.1"/>
</dbReference>
<name>A0A1T4T866_9HYPH</name>
<dbReference type="InterPro" id="IPR032466">
    <property type="entry name" value="Metal_Hydrolase"/>
</dbReference>
<dbReference type="CDD" id="cd01293">
    <property type="entry name" value="Bact_CD"/>
    <property type="match status" value="1"/>
</dbReference>
<organism evidence="2 3">
    <name type="scientific">Enhydrobacter aerosaccus</name>
    <dbReference type="NCBI Taxonomy" id="225324"/>
    <lineage>
        <taxon>Bacteria</taxon>
        <taxon>Pseudomonadati</taxon>
        <taxon>Pseudomonadota</taxon>
        <taxon>Alphaproteobacteria</taxon>
        <taxon>Hyphomicrobiales</taxon>
        <taxon>Enhydrobacter</taxon>
    </lineage>
</organism>
<keyword evidence="3" id="KW-1185">Reference proteome</keyword>
<dbReference type="Gene3D" id="3.20.20.140">
    <property type="entry name" value="Metal-dependent hydrolases"/>
    <property type="match status" value="1"/>
</dbReference>
<dbReference type="STRING" id="225324.SAMN02745126_05819"/>
<feature type="domain" description="Amidohydrolase 3" evidence="1">
    <location>
        <begin position="199"/>
        <end position="419"/>
    </location>
</feature>
<dbReference type="Pfam" id="PF07969">
    <property type="entry name" value="Amidohydro_3"/>
    <property type="match status" value="1"/>
</dbReference>
<dbReference type="Gene3D" id="2.30.40.10">
    <property type="entry name" value="Urease, subunit C, domain 1"/>
    <property type="match status" value="1"/>
</dbReference>
<dbReference type="InterPro" id="IPR052349">
    <property type="entry name" value="Metallo-hydrolase_Enzymes"/>
</dbReference>
<dbReference type="NCBIfam" id="NF005759">
    <property type="entry name" value="PRK07583.1"/>
    <property type="match status" value="1"/>
</dbReference>
<reference evidence="3" key="1">
    <citation type="submission" date="2017-02" db="EMBL/GenBank/DDBJ databases">
        <authorList>
            <person name="Varghese N."/>
            <person name="Submissions S."/>
        </authorList>
    </citation>
    <scope>NUCLEOTIDE SEQUENCE [LARGE SCALE GENOMIC DNA]</scope>
    <source>
        <strain evidence="3">ATCC 27094</strain>
    </source>
</reference>
<protein>
    <submittedName>
        <fullName evidence="2">Cytosine deaminase</fullName>
    </submittedName>
</protein>
<dbReference type="AlphaFoldDB" id="A0A1T4T866"/>
<dbReference type="InterPro" id="IPR011059">
    <property type="entry name" value="Metal-dep_hydrolase_composite"/>
</dbReference>
<dbReference type="EMBL" id="FUWJ01000014">
    <property type="protein sequence ID" value="SKA36664.1"/>
    <property type="molecule type" value="Genomic_DNA"/>
</dbReference>
<dbReference type="InterPro" id="IPR013108">
    <property type="entry name" value="Amidohydro_3"/>
</dbReference>